<comment type="caution">
    <text evidence="1">The sequence shown here is derived from an EMBL/GenBank/DDBJ whole genome shotgun (WGS) entry which is preliminary data.</text>
</comment>
<gene>
    <name evidence="1" type="ORF">K8V70_08460</name>
</gene>
<accession>A0A921IX49</accession>
<reference evidence="1" key="2">
    <citation type="submission" date="2021-09" db="EMBL/GenBank/DDBJ databases">
        <authorList>
            <person name="Gilroy R."/>
        </authorList>
    </citation>
    <scope>NUCLEOTIDE SEQUENCE</scope>
    <source>
        <strain evidence="1">ChiHjej13B12-9602</strain>
    </source>
</reference>
<name>A0A921IX49_9ACTN</name>
<dbReference type="Proteomes" id="UP000753256">
    <property type="component" value="Unassembled WGS sequence"/>
</dbReference>
<organism evidence="1 2">
    <name type="scientific">Enorma phocaeensis</name>
    <dbReference type="NCBI Taxonomy" id="1871019"/>
    <lineage>
        <taxon>Bacteria</taxon>
        <taxon>Bacillati</taxon>
        <taxon>Actinomycetota</taxon>
        <taxon>Coriobacteriia</taxon>
        <taxon>Coriobacteriales</taxon>
        <taxon>Coriobacteriaceae</taxon>
        <taxon>Enorma</taxon>
    </lineage>
</organism>
<dbReference type="RefSeq" id="WP_273190914.1">
    <property type="nucleotide sequence ID" value="NZ_DYUZ01000029.1"/>
</dbReference>
<sequence length="118" mass="12633">MSSEDASSAMEHRTLRVILSNGKISFDGVKGFSIDLENPELRVNDLYDAVFASIETPTALTVESSPKVANDAKAAEYYKDLKSLIETAAKMINESVAFPATDGSVEDCSLEASARNPG</sequence>
<dbReference type="AlphaFoldDB" id="A0A921IX49"/>
<reference evidence="1" key="1">
    <citation type="journal article" date="2021" name="PeerJ">
        <title>Extensive microbial diversity within the chicken gut microbiome revealed by metagenomics and culture.</title>
        <authorList>
            <person name="Gilroy R."/>
            <person name="Ravi A."/>
            <person name="Getino M."/>
            <person name="Pursley I."/>
            <person name="Horton D.L."/>
            <person name="Alikhan N.F."/>
            <person name="Baker D."/>
            <person name="Gharbi K."/>
            <person name="Hall N."/>
            <person name="Watson M."/>
            <person name="Adriaenssens E.M."/>
            <person name="Foster-Nyarko E."/>
            <person name="Jarju S."/>
            <person name="Secka A."/>
            <person name="Antonio M."/>
            <person name="Oren A."/>
            <person name="Chaudhuri R.R."/>
            <person name="La Ragione R."/>
            <person name="Hildebrand F."/>
            <person name="Pallen M.J."/>
        </authorList>
    </citation>
    <scope>NUCLEOTIDE SEQUENCE</scope>
    <source>
        <strain evidence="1">ChiHjej13B12-9602</strain>
    </source>
</reference>
<evidence type="ECO:0000313" key="1">
    <source>
        <dbReference type="EMBL" id="HJG37874.1"/>
    </source>
</evidence>
<protein>
    <submittedName>
        <fullName evidence="1">Uncharacterized protein</fullName>
    </submittedName>
</protein>
<evidence type="ECO:0000313" key="2">
    <source>
        <dbReference type="Proteomes" id="UP000753256"/>
    </source>
</evidence>
<dbReference type="EMBL" id="DYUZ01000029">
    <property type="protein sequence ID" value="HJG37874.1"/>
    <property type="molecule type" value="Genomic_DNA"/>
</dbReference>
<proteinExistence type="predicted"/>